<dbReference type="PANTHER" id="PTHR11941">
    <property type="entry name" value="ENOYL-COA HYDRATASE-RELATED"/>
    <property type="match status" value="1"/>
</dbReference>
<dbReference type="AlphaFoldDB" id="A0A7I7WDI8"/>
<dbReference type="CDD" id="cd06558">
    <property type="entry name" value="crotonase-like"/>
    <property type="match status" value="1"/>
</dbReference>
<dbReference type="GO" id="GO:0006635">
    <property type="term" value="P:fatty acid beta-oxidation"/>
    <property type="evidence" value="ECO:0007669"/>
    <property type="project" value="TreeGrafter"/>
</dbReference>
<sequence length="278" mass="29599">MSDIVAERLGAVLLVHFNRPDRGNAIGGTLLRDLAEVFDEARRDDSVHVVVTTGEGKNYCVGADIADLEKAVDVPARELLASNKIGGDKGVAPLSFHEMQVDDLGNAGRVVSRLWALDKPTIAAVNGAAVGGGFAIALLHDIRIAAENTRIGTAFTSLGLAPELGASYLLPRIVGSSVAADLLLRSEILPADRALDVGLVSEVVPVGQLTARALDLAEQIARKPPLATRWTKRLLRTSATGDFTDQLRHEHLAQVNLFDQKATREAIRETVNRLGKGG</sequence>
<evidence type="ECO:0000313" key="3">
    <source>
        <dbReference type="EMBL" id="ORA40281.1"/>
    </source>
</evidence>
<gene>
    <name evidence="3" type="ORF">BST20_06945</name>
    <name evidence="2" type="ORF">MBRA_57910</name>
</gene>
<keyword evidence="2" id="KW-0614">Plasmid</keyword>
<dbReference type="OrthoDB" id="8452484at2"/>
<dbReference type="Pfam" id="PF00378">
    <property type="entry name" value="ECH_1"/>
    <property type="match status" value="2"/>
</dbReference>
<protein>
    <submittedName>
        <fullName evidence="2">Enoyl-CoA hydratase</fullName>
    </submittedName>
</protein>
<accession>A0A7I7WDI8</accession>
<dbReference type="Proteomes" id="UP000467379">
    <property type="component" value="Plasmid pJCM12687"/>
</dbReference>
<dbReference type="PANTHER" id="PTHR11941:SF133">
    <property type="entry name" value="1,2-EPOXYPHENYLACETYL-COA ISOMERASE"/>
    <property type="match status" value="1"/>
</dbReference>
<dbReference type="Gene3D" id="3.90.226.10">
    <property type="entry name" value="2-enoyl-CoA Hydratase, Chain A, domain 1"/>
    <property type="match status" value="1"/>
</dbReference>
<reference evidence="3 4" key="1">
    <citation type="submission" date="2016-12" db="EMBL/GenBank/DDBJ databases">
        <title>The new phylogeny of genus Mycobacterium.</title>
        <authorList>
            <person name="Tortoli E."/>
            <person name="Trovato A."/>
            <person name="Cirillo D.M."/>
        </authorList>
    </citation>
    <scope>NUCLEOTIDE SEQUENCE [LARGE SCALE GENOMIC DNA]</scope>
    <source>
        <strain evidence="3 4">DSM 44624</strain>
    </source>
</reference>
<geneLocation type="plasmid" evidence="2 5">
    <name>pJCM12687</name>
</geneLocation>
<evidence type="ECO:0000313" key="5">
    <source>
        <dbReference type="Proteomes" id="UP000467379"/>
    </source>
</evidence>
<dbReference type="InterPro" id="IPR001753">
    <property type="entry name" value="Enoyl-CoA_hydra/iso"/>
</dbReference>
<reference evidence="2 5" key="2">
    <citation type="journal article" date="2019" name="Emerg. Microbes Infect.">
        <title>Comprehensive subspecies identification of 175 nontuberculous mycobacteria species based on 7547 genomic profiles.</title>
        <authorList>
            <person name="Matsumoto Y."/>
            <person name="Kinjo T."/>
            <person name="Motooka D."/>
            <person name="Nabeya D."/>
            <person name="Jung N."/>
            <person name="Uechi K."/>
            <person name="Horii T."/>
            <person name="Iida T."/>
            <person name="Fujita J."/>
            <person name="Nakamura S."/>
        </authorList>
    </citation>
    <scope>NUCLEOTIDE SEQUENCE [LARGE SCALE GENOMIC DNA]</scope>
    <source>
        <strain evidence="2 5">JCM 12687</strain>
        <plasmid evidence="2">pJCM12687</plasmid>
    </source>
</reference>
<keyword evidence="5" id="KW-1185">Reference proteome</keyword>
<dbReference type="SUPFAM" id="SSF52096">
    <property type="entry name" value="ClpP/crotonase"/>
    <property type="match status" value="1"/>
</dbReference>
<organism evidence="3 4">
    <name type="scientific">Mycobacterium branderi</name>
    <dbReference type="NCBI Taxonomy" id="43348"/>
    <lineage>
        <taxon>Bacteria</taxon>
        <taxon>Bacillati</taxon>
        <taxon>Actinomycetota</taxon>
        <taxon>Actinomycetes</taxon>
        <taxon>Mycobacteriales</taxon>
        <taxon>Mycobacteriaceae</taxon>
        <taxon>Mycobacterium</taxon>
    </lineage>
</organism>
<dbReference type="GO" id="GO:0003824">
    <property type="term" value="F:catalytic activity"/>
    <property type="evidence" value="ECO:0007669"/>
    <property type="project" value="UniProtKB-ARBA"/>
</dbReference>
<evidence type="ECO:0000256" key="1">
    <source>
        <dbReference type="ARBA" id="ARBA00023098"/>
    </source>
</evidence>
<name>A0A7I7WDI8_9MYCO</name>
<reference evidence="2" key="3">
    <citation type="submission" date="2020-02" db="EMBL/GenBank/DDBJ databases">
        <authorList>
            <person name="Matsumoto Y."/>
            <person name="Motooka D."/>
            <person name="Nakamura S."/>
        </authorList>
    </citation>
    <scope>NUCLEOTIDE SEQUENCE</scope>
    <source>
        <strain evidence="2">JCM 12687</strain>
        <plasmid evidence="2">pJCM12687</plasmid>
    </source>
</reference>
<dbReference type="Proteomes" id="UP000192441">
    <property type="component" value="Unassembled WGS sequence"/>
</dbReference>
<dbReference type="EMBL" id="AP022607">
    <property type="protein sequence ID" value="BBZ15596.1"/>
    <property type="molecule type" value="Genomic_DNA"/>
</dbReference>
<dbReference type="EMBL" id="MVHM01000002">
    <property type="protein sequence ID" value="ORA40281.1"/>
    <property type="molecule type" value="Genomic_DNA"/>
</dbReference>
<evidence type="ECO:0000313" key="2">
    <source>
        <dbReference type="EMBL" id="BBZ15596.1"/>
    </source>
</evidence>
<evidence type="ECO:0000313" key="4">
    <source>
        <dbReference type="Proteomes" id="UP000192441"/>
    </source>
</evidence>
<keyword evidence="1" id="KW-0443">Lipid metabolism</keyword>
<proteinExistence type="predicted"/>
<dbReference type="InterPro" id="IPR029045">
    <property type="entry name" value="ClpP/crotonase-like_dom_sf"/>
</dbReference>
<dbReference type="RefSeq" id="WP_083130667.1">
    <property type="nucleotide sequence ID" value="NZ_AP022607.1"/>
</dbReference>